<dbReference type="EMBL" id="WKLC01002231">
    <property type="protein sequence ID" value="MSE18944.1"/>
    <property type="molecule type" value="Genomic_DNA"/>
</dbReference>
<protein>
    <submittedName>
        <fullName evidence="1">Uncharacterized protein</fullName>
    </submittedName>
</protein>
<name>A0A7X2MT95_ENTAG</name>
<accession>A0A7X2MT95</accession>
<evidence type="ECO:0000313" key="2">
    <source>
        <dbReference type="Proteomes" id="UP000461948"/>
    </source>
</evidence>
<proteinExistence type="predicted"/>
<dbReference type="Proteomes" id="UP000461948">
    <property type="component" value="Unassembled WGS sequence"/>
</dbReference>
<sequence length="34" mass="3682">GDFPSGLLGDLMQLTLTIKIEGLEGLVKPLQTRK</sequence>
<dbReference type="InterPro" id="IPR024530">
    <property type="entry name" value="QSregVF_b"/>
</dbReference>
<feature type="non-terminal residue" evidence="1">
    <location>
        <position position="1"/>
    </location>
</feature>
<reference evidence="1 2" key="1">
    <citation type="submission" date="2019-11" db="EMBL/GenBank/DDBJ databases">
        <title>Draft Genome Sequence of Plant Growth-Promoting Rhizosphere-Associated Bacteria.</title>
        <authorList>
            <person name="Vasilyev I.Y."/>
            <person name="Radchenko V."/>
            <person name="Ilnitskaya E.V."/>
        </authorList>
    </citation>
    <scope>NUCLEOTIDE SEQUENCE [LARGE SCALE GENOMIC DNA]</scope>
    <source>
        <strain evidence="1 2">VRA_MhP_f</strain>
    </source>
</reference>
<dbReference type="Pfam" id="PF12843">
    <property type="entry name" value="QSregVF_b"/>
    <property type="match status" value="1"/>
</dbReference>
<dbReference type="AlphaFoldDB" id="A0A7X2MT95"/>
<gene>
    <name evidence="1" type="ORF">GKC49_28740</name>
</gene>
<organism evidence="1 2">
    <name type="scientific">Enterobacter agglomerans</name>
    <name type="common">Erwinia herbicola</name>
    <name type="synonym">Pantoea agglomerans</name>
    <dbReference type="NCBI Taxonomy" id="549"/>
    <lineage>
        <taxon>Bacteria</taxon>
        <taxon>Pseudomonadati</taxon>
        <taxon>Pseudomonadota</taxon>
        <taxon>Gammaproteobacteria</taxon>
        <taxon>Enterobacterales</taxon>
        <taxon>Erwiniaceae</taxon>
        <taxon>Pantoea</taxon>
        <taxon>Pantoea agglomerans group</taxon>
    </lineage>
</organism>
<comment type="caution">
    <text evidence="1">The sequence shown here is derived from an EMBL/GenBank/DDBJ whole genome shotgun (WGS) entry which is preliminary data.</text>
</comment>
<evidence type="ECO:0000313" key="1">
    <source>
        <dbReference type="EMBL" id="MSE18944.1"/>
    </source>
</evidence>